<gene>
    <name evidence="2" type="ORF">SAMN05216276_107737</name>
</gene>
<dbReference type="SUPFAM" id="SSF51556">
    <property type="entry name" value="Metallo-dependent hydrolases"/>
    <property type="match status" value="1"/>
</dbReference>
<dbReference type="Gene3D" id="3.20.20.140">
    <property type="entry name" value="Metal-dependent hydrolases"/>
    <property type="match status" value="1"/>
</dbReference>
<dbReference type="Pfam" id="PF01979">
    <property type="entry name" value="Amidohydro_1"/>
    <property type="match status" value="1"/>
</dbReference>
<dbReference type="SUPFAM" id="SSF51338">
    <property type="entry name" value="Composite domain of metallo-dependent hydrolases"/>
    <property type="match status" value="2"/>
</dbReference>
<dbReference type="OrthoDB" id="3514520at2"/>
<organism evidence="2 3">
    <name type="scientific">Streptosporangium subroseum</name>
    <dbReference type="NCBI Taxonomy" id="106412"/>
    <lineage>
        <taxon>Bacteria</taxon>
        <taxon>Bacillati</taxon>
        <taxon>Actinomycetota</taxon>
        <taxon>Actinomycetes</taxon>
        <taxon>Streptosporangiales</taxon>
        <taxon>Streptosporangiaceae</taxon>
        <taxon>Streptosporangium</taxon>
    </lineage>
</organism>
<dbReference type="InterPro" id="IPR051781">
    <property type="entry name" value="Metallo-dep_Hydrolase"/>
</dbReference>
<proteinExistence type="predicted"/>
<keyword evidence="3" id="KW-1185">Reference proteome</keyword>
<dbReference type="PANTHER" id="PTHR43135:SF3">
    <property type="entry name" value="ALPHA-D-RIBOSE 1-METHYLPHOSPHONATE 5-TRIPHOSPHATE DIPHOSPHATASE"/>
    <property type="match status" value="1"/>
</dbReference>
<dbReference type="InterPro" id="IPR011059">
    <property type="entry name" value="Metal-dep_hydrolase_composite"/>
</dbReference>
<sequence length="402" mass="42718">MKTTVVRAARLFDVTEGVILKDVDVAVRGDVITEVGPGLLGDEVIDLGDRTLLPGFLDVHMHLTGLRSYAEGRHLPPREILAVRAAQDCEALLTAGFTTVRDCGSAIALNLRDLVAEGTIPGPRIYAAGPVICQTGGHADAHHLPLDLARAQPDSLIADGPWACRQAVREAVRAGADFIKICTTGGVSSERDHPNDAHFTAEEIAAIVDEAHRLGRRVASHAQGRSGVLTAVLAGVDSIEHGYYLDEECVAEMVARGTFYVPTFDLRTFFQRTVDGGHGLPEWRLRKQREAIAAMGPSLLRAYEAGVLIATGSDYLGTPLRAHGANADEPISLVGGGLPPVEALRALTVNAATVIGVEDRTGSLTPGRWADLVAVDGDPLIDIEALRSVAFVMKGGRVHSPR</sequence>
<evidence type="ECO:0000259" key="1">
    <source>
        <dbReference type="Pfam" id="PF01979"/>
    </source>
</evidence>
<dbReference type="EMBL" id="FZOD01000077">
    <property type="protein sequence ID" value="SNT60406.1"/>
    <property type="molecule type" value="Genomic_DNA"/>
</dbReference>
<feature type="domain" description="Amidohydrolase-related" evidence="1">
    <location>
        <begin position="51"/>
        <end position="398"/>
    </location>
</feature>
<dbReference type="Proteomes" id="UP000198282">
    <property type="component" value="Unassembled WGS sequence"/>
</dbReference>
<evidence type="ECO:0000313" key="3">
    <source>
        <dbReference type="Proteomes" id="UP000198282"/>
    </source>
</evidence>
<name>A0A239P003_9ACTN</name>
<reference evidence="2 3" key="1">
    <citation type="submission" date="2017-06" db="EMBL/GenBank/DDBJ databases">
        <authorList>
            <person name="Kim H.J."/>
            <person name="Triplett B.A."/>
        </authorList>
    </citation>
    <scope>NUCLEOTIDE SEQUENCE [LARGE SCALE GENOMIC DNA]</scope>
    <source>
        <strain evidence="2 3">CGMCC 4.2132</strain>
    </source>
</reference>
<dbReference type="InterPro" id="IPR032466">
    <property type="entry name" value="Metal_Hydrolase"/>
</dbReference>
<dbReference type="PANTHER" id="PTHR43135">
    <property type="entry name" value="ALPHA-D-RIBOSE 1-METHYLPHOSPHONATE 5-TRIPHOSPHATE DIPHOSPHATASE"/>
    <property type="match status" value="1"/>
</dbReference>
<dbReference type="AlphaFoldDB" id="A0A239P003"/>
<dbReference type="CDD" id="cd01299">
    <property type="entry name" value="Met_dep_hydrolase_A"/>
    <property type="match status" value="1"/>
</dbReference>
<dbReference type="GO" id="GO:0016810">
    <property type="term" value="F:hydrolase activity, acting on carbon-nitrogen (but not peptide) bonds"/>
    <property type="evidence" value="ECO:0007669"/>
    <property type="project" value="InterPro"/>
</dbReference>
<dbReference type="InterPro" id="IPR057744">
    <property type="entry name" value="OTAase-like"/>
</dbReference>
<protein>
    <submittedName>
        <fullName evidence="2">Imidazolonepropionase</fullName>
    </submittedName>
</protein>
<accession>A0A239P003</accession>
<evidence type="ECO:0000313" key="2">
    <source>
        <dbReference type="EMBL" id="SNT60406.1"/>
    </source>
</evidence>
<dbReference type="Gene3D" id="2.30.40.10">
    <property type="entry name" value="Urease, subunit C, domain 1"/>
    <property type="match status" value="1"/>
</dbReference>
<dbReference type="InterPro" id="IPR006680">
    <property type="entry name" value="Amidohydro-rel"/>
</dbReference>
<dbReference type="RefSeq" id="WP_089212914.1">
    <property type="nucleotide sequence ID" value="NZ_FZOD01000077.1"/>
</dbReference>